<keyword evidence="1 7" id="KW-0602">Photosynthesis</keyword>
<keyword evidence="8" id="KW-0150">Chloroplast</keyword>
<evidence type="ECO:0000256" key="3">
    <source>
        <dbReference type="ARBA" id="ARBA00022836"/>
    </source>
</evidence>
<evidence type="ECO:0000256" key="6">
    <source>
        <dbReference type="ARBA" id="ARBA00023136"/>
    </source>
</evidence>
<dbReference type="EMBL" id="DQ229107">
    <property type="protein sequence ID" value="ABA61927.1"/>
    <property type="molecule type" value="Genomic_DNA"/>
</dbReference>
<dbReference type="GO" id="GO:0009522">
    <property type="term" value="C:photosystem I"/>
    <property type="evidence" value="ECO:0007669"/>
    <property type="project" value="UniProtKB-KW"/>
</dbReference>
<comment type="similarity">
    <text evidence="7">Belongs to the PsaM family.</text>
</comment>
<proteinExistence type="inferred from homology"/>
<dbReference type="HAMAP" id="MF_00828">
    <property type="entry name" value="PSI_PsaM"/>
    <property type="match status" value="1"/>
</dbReference>
<dbReference type="SUPFAM" id="SSF81548">
    <property type="entry name" value="Subunit XII of photosystem I reaction centre, PsaM"/>
    <property type="match status" value="1"/>
</dbReference>
<dbReference type="GO" id="GO:0015979">
    <property type="term" value="P:photosynthesis"/>
    <property type="evidence" value="ECO:0007669"/>
    <property type="project" value="UniProtKB-UniRule"/>
</dbReference>
<feature type="transmembrane region" description="Helical" evidence="7">
    <location>
        <begin position="26"/>
        <end position="45"/>
    </location>
</feature>
<evidence type="ECO:0000313" key="8">
    <source>
        <dbReference type="EMBL" id="ABA61927.1"/>
    </source>
</evidence>
<keyword evidence="4 7" id="KW-1133">Transmembrane helix</keyword>
<evidence type="ECO:0000256" key="7">
    <source>
        <dbReference type="HAMAP-Rule" id="MF_00828"/>
    </source>
</evidence>
<evidence type="ECO:0000256" key="2">
    <source>
        <dbReference type="ARBA" id="ARBA00022692"/>
    </source>
</evidence>
<dbReference type="InterPro" id="IPR037279">
    <property type="entry name" value="PSI_PsaM_sf"/>
</dbReference>
<sequence>MIITNHLLIYNTIKKMEKKMPISDNQVILILLGAFITGILALRLGNELYQ</sequence>
<evidence type="ECO:0000256" key="1">
    <source>
        <dbReference type="ARBA" id="ARBA00022531"/>
    </source>
</evidence>
<gene>
    <name evidence="7 8" type="primary">psaM</name>
</gene>
<dbReference type="InterPro" id="IPR010010">
    <property type="entry name" value="PSI_PsaM"/>
</dbReference>
<organism evidence="8">
    <name type="scientific">Chara vulgaris</name>
    <name type="common">Common stonewort</name>
    <dbReference type="NCBI Taxonomy" id="55564"/>
    <lineage>
        <taxon>Eukaryota</taxon>
        <taxon>Viridiplantae</taxon>
        <taxon>Streptophyta</taxon>
        <taxon>Charophyceae</taxon>
        <taxon>Charales</taxon>
        <taxon>Characeae</taxon>
        <taxon>Chara</taxon>
    </lineage>
</organism>
<dbReference type="AlphaFoldDB" id="Q1ACL8"/>
<name>Q1ACL8_CHAVU</name>
<comment type="subcellular location">
    <subcellularLocation>
        <location evidence="7">Plastid</location>
        <location evidence="7">Chloroplast thylakoid membrane</location>
        <topology evidence="7">Single-pass membrane protein</topology>
    </subcellularLocation>
</comment>
<reference evidence="8" key="1">
    <citation type="journal article" date="2006" name="Mol. Biol. Evol.">
        <title>The chloroplast genome sequence of Chara vulgaris sheds new light into the closest green algal relatives of land plants.</title>
        <authorList>
            <person name="Turmel M."/>
            <person name="Otis C."/>
            <person name="Lemieux C."/>
        </authorList>
    </citation>
    <scope>NUCLEOTIDE SEQUENCE</scope>
</reference>
<geneLocation type="chloroplast" evidence="8"/>
<evidence type="ECO:0000256" key="5">
    <source>
        <dbReference type="ARBA" id="ARBA00023078"/>
    </source>
</evidence>
<keyword evidence="2 7" id="KW-0812">Transmembrane</keyword>
<keyword evidence="6 7" id="KW-0472">Membrane</keyword>
<keyword evidence="5 7" id="KW-0793">Thylakoid</keyword>
<dbReference type="GeneID" id="4100214"/>
<keyword evidence="8" id="KW-0934">Plastid</keyword>
<dbReference type="RefSeq" id="YP_635729.1">
    <property type="nucleotide sequence ID" value="NC_008097.1"/>
</dbReference>
<dbReference type="GO" id="GO:0009535">
    <property type="term" value="C:chloroplast thylakoid membrane"/>
    <property type="evidence" value="ECO:0007669"/>
    <property type="project" value="UniProtKB-SubCell"/>
</dbReference>
<keyword evidence="3 7" id="KW-0603">Photosystem I</keyword>
<dbReference type="NCBIfam" id="TIGR03053">
    <property type="entry name" value="PS_I_psaM"/>
    <property type="match status" value="1"/>
</dbReference>
<accession>Q1ACL8</accession>
<protein>
    <recommendedName>
        <fullName evidence="7">Photosystem I reaction center subunit XII</fullName>
    </recommendedName>
    <alternativeName>
        <fullName evidence="7">PSI-M</fullName>
    </alternativeName>
</protein>
<evidence type="ECO:0000256" key="4">
    <source>
        <dbReference type="ARBA" id="ARBA00022989"/>
    </source>
</evidence>
<dbReference type="Pfam" id="PF07465">
    <property type="entry name" value="PsaM"/>
    <property type="match status" value="1"/>
</dbReference>